<accession>A0ABQ4EVJ1</accession>
<feature type="compositionally biased region" description="Low complexity" evidence="1">
    <location>
        <begin position="142"/>
        <end position="154"/>
    </location>
</feature>
<organism evidence="3 4">
    <name type="scientific">Plantactinospora mayteni</name>
    <dbReference type="NCBI Taxonomy" id="566021"/>
    <lineage>
        <taxon>Bacteria</taxon>
        <taxon>Bacillati</taxon>
        <taxon>Actinomycetota</taxon>
        <taxon>Actinomycetes</taxon>
        <taxon>Micromonosporales</taxon>
        <taxon>Micromonosporaceae</taxon>
        <taxon>Plantactinospora</taxon>
    </lineage>
</organism>
<evidence type="ECO:0000256" key="1">
    <source>
        <dbReference type="SAM" id="MobiDB-lite"/>
    </source>
</evidence>
<dbReference type="Proteomes" id="UP000621500">
    <property type="component" value="Unassembled WGS sequence"/>
</dbReference>
<evidence type="ECO:0000313" key="4">
    <source>
        <dbReference type="Proteomes" id="UP000621500"/>
    </source>
</evidence>
<feature type="chain" id="PRO_5046377834" description="Alpha-L-fucosidase" evidence="2">
    <location>
        <begin position="21"/>
        <end position="154"/>
    </location>
</feature>
<evidence type="ECO:0000313" key="3">
    <source>
        <dbReference type="EMBL" id="GIG98679.1"/>
    </source>
</evidence>
<feature type="compositionally biased region" description="Low complexity" evidence="1">
    <location>
        <begin position="108"/>
        <end position="135"/>
    </location>
</feature>
<reference evidence="3 4" key="1">
    <citation type="submission" date="2021-01" db="EMBL/GenBank/DDBJ databases">
        <title>Whole genome shotgun sequence of Plantactinospora mayteni NBRC 109088.</title>
        <authorList>
            <person name="Komaki H."/>
            <person name="Tamura T."/>
        </authorList>
    </citation>
    <scope>NUCLEOTIDE SEQUENCE [LARGE SCALE GENOMIC DNA]</scope>
    <source>
        <strain evidence="3 4">NBRC 109088</strain>
    </source>
</reference>
<dbReference type="EMBL" id="BONX01000036">
    <property type="protein sequence ID" value="GIG98679.1"/>
    <property type="molecule type" value="Genomic_DNA"/>
</dbReference>
<dbReference type="Gene3D" id="3.20.20.80">
    <property type="entry name" value="Glycosidases"/>
    <property type="match status" value="1"/>
</dbReference>
<evidence type="ECO:0000256" key="2">
    <source>
        <dbReference type="SAM" id="SignalP"/>
    </source>
</evidence>
<evidence type="ECO:0008006" key="5">
    <source>
        <dbReference type="Google" id="ProtNLM"/>
    </source>
</evidence>
<feature type="signal peptide" evidence="2">
    <location>
        <begin position="1"/>
        <end position="20"/>
    </location>
</feature>
<gene>
    <name evidence="3" type="ORF">Pma05_52520</name>
</gene>
<dbReference type="RefSeq" id="WP_239313100.1">
    <property type="nucleotide sequence ID" value="NZ_BAAAZQ010000006.1"/>
</dbReference>
<name>A0ABQ4EVJ1_9ACTN</name>
<keyword evidence="4" id="KW-1185">Reference proteome</keyword>
<dbReference type="SUPFAM" id="SSF51445">
    <property type="entry name" value="(Trans)glycosidases"/>
    <property type="match status" value="1"/>
</dbReference>
<dbReference type="InterPro" id="IPR017853">
    <property type="entry name" value="GH"/>
</dbReference>
<keyword evidence="2" id="KW-0732">Signal</keyword>
<sequence>MMGRPLGALLTLLLAVSTLAVPGTATAGQRQPRGIPGAVELSADPDLAAWQRLQYGMFIHWGIYSELGGVWQDQPVTSGYSEQIQMWANISEADYRDVAHRWTRSTRPRSAASRSAPACGTSSSPASTTTASRCSTPPPPTTTSSTPRRTGGTR</sequence>
<feature type="region of interest" description="Disordered" evidence="1">
    <location>
        <begin position="101"/>
        <end position="154"/>
    </location>
</feature>
<comment type="caution">
    <text evidence="3">The sequence shown here is derived from an EMBL/GenBank/DDBJ whole genome shotgun (WGS) entry which is preliminary data.</text>
</comment>
<protein>
    <recommendedName>
        <fullName evidence="5">Alpha-L-fucosidase</fullName>
    </recommendedName>
</protein>
<proteinExistence type="predicted"/>